<evidence type="ECO:0000313" key="4">
    <source>
        <dbReference type="Proteomes" id="UP000598146"/>
    </source>
</evidence>
<feature type="transmembrane region" description="Helical" evidence="2">
    <location>
        <begin position="23"/>
        <end position="43"/>
    </location>
</feature>
<evidence type="ECO:0000256" key="2">
    <source>
        <dbReference type="SAM" id="Phobius"/>
    </source>
</evidence>
<organism evidence="3 4">
    <name type="scientific">Actinoplanes aureus</name>
    <dbReference type="NCBI Taxonomy" id="2792083"/>
    <lineage>
        <taxon>Bacteria</taxon>
        <taxon>Bacillati</taxon>
        <taxon>Actinomycetota</taxon>
        <taxon>Actinomycetes</taxon>
        <taxon>Micromonosporales</taxon>
        <taxon>Micromonosporaceae</taxon>
        <taxon>Actinoplanes</taxon>
    </lineage>
</organism>
<sequence>MAQQGEISAERSVDIFLNALKKLSVGGAFLIVAGAVPLVIYGLANRSHFLQIVGVGSMVSAAAAVAGGFAGFLFGIPRSAQVDEVASSNLSRPALLRVNTNLEQISDWLTKILVGVSLVQLPHIADAGRRLTAVLADAIGGDPGSIGMAGSMLVYYLGNGFLGGYYLTRTTLTTVFAVSDVQIRDIDDRVRRAEERSEEALEKVERAVDGSR</sequence>
<evidence type="ECO:0000313" key="3">
    <source>
        <dbReference type="EMBL" id="MBG0568071.1"/>
    </source>
</evidence>
<accession>A0A931CJ54</accession>
<gene>
    <name evidence="3" type="ORF">I4J89_42235</name>
</gene>
<dbReference type="AlphaFoldDB" id="A0A931CJ54"/>
<protein>
    <submittedName>
        <fullName evidence="3">Uncharacterized protein</fullName>
    </submittedName>
</protein>
<proteinExistence type="predicted"/>
<keyword evidence="2" id="KW-1133">Transmembrane helix</keyword>
<keyword evidence="2" id="KW-0472">Membrane</keyword>
<keyword evidence="1" id="KW-0175">Coiled coil</keyword>
<dbReference type="RefSeq" id="WP_196419849.1">
    <property type="nucleotide sequence ID" value="NZ_JADQTO010000034.1"/>
</dbReference>
<comment type="caution">
    <text evidence="3">The sequence shown here is derived from an EMBL/GenBank/DDBJ whole genome shotgun (WGS) entry which is preliminary data.</text>
</comment>
<feature type="coiled-coil region" evidence="1">
    <location>
        <begin position="183"/>
        <end position="210"/>
    </location>
</feature>
<reference evidence="3" key="1">
    <citation type="submission" date="2020-11" db="EMBL/GenBank/DDBJ databases">
        <title>Isolation and identification of active actinomycetes.</title>
        <authorList>
            <person name="Sun X."/>
        </authorList>
    </citation>
    <scope>NUCLEOTIDE SEQUENCE</scope>
    <source>
        <strain evidence="3">NEAU-A11</strain>
    </source>
</reference>
<keyword evidence="2" id="KW-0812">Transmembrane</keyword>
<feature type="transmembrane region" description="Helical" evidence="2">
    <location>
        <begin position="49"/>
        <end position="74"/>
    </location>
</feature>
<dbReference type="EMBL" id="JADQTO010000034">
    <property type="protein sequence ID" value="MBG0568071.1"/>
    <property type="molecule type" value="Genomic_DNA"/>
</dbReference>
<dbReference type="Proteomes" id="UP000598146">
    <property type="component" value="Unassembled WGS sequence"/>
</dbReference>
<keyword evidence="4" id="KW-1185">Reference proteome</keyword>
<name>A0A931CJ54_9ACTN</name>
<evidence type="ECO:0000256" key="1">
    <source>
        <dbReference type="SAM" id="Coils"/>
    </source>
</evidence>